<proteinExistence type="predicted"/>
<reference evidence="2" key="1">
    <citation type="journal article" date="2020" name="Stud. Mycol.">
        <title>101 Dothideomycetes genomes: a test case for predicting lifestyles and emergence of pathogens.</title>
        <authorList>
            <person name="Haridas S."/>
            <person name="Albert R."/>
            <person name="Binder M."/>
            <person name="Bloem J."/>
            <person name="Labutti K."/>
            <person name="Salamov A."/>
            <person name="Andreopoulos B."/>
            <person name="Baker S."/>
            <person name="Barry K."/>
            <person name="Bills G."/>
            <person name="Bluhm B."/>
            <person name="Cannon C."/>
            <person name="Castanera R."/>
            <person name="Culley D."/>
            <person name="Daum C."/>
            <person name="Ezra D."/>
            <person name="Gonzalez J."/>
            <person name="Henrissat B."/>
            <person name="Kuo A."/>
            <person name="Liang C."/>
            <person name="Lipzen A."/>
            <person name="Lutzoni F."/>
            <person name="Magnuson J."/>
            <person name="Mondo S."/>
            <person name="Nolan M."/>
            <person name="Ohm R."/>
            <person name="Pangilinan J."/>
            <person name="Park H.-J."/>
            <person name="Ramirez L."/>
            <person name="Alfaro M."/>
            <person name="Sun H."/>
            <person name="Tritt A."/>
            <person name="Yoshinaga Y."/>
            <person name="Zwiers L.-H."/>
            <person name="Turgeon B."/>
            <person name="Goodwin S."/>
            <person name="Spatafora J."/>
            <person name="Crous P."/>
            <person name="Grigoriev I."/>
        </authorList>
    </citation>
    <scope>NUCLEOTIDE SEQUENCE</scope>
    <source>
        <strain evidence="2">CBS 675.92</strain>
    </source>
</reference>
<organism evidence="2 3">
    <name type="scientific">Byssothecium circinans</name>
    <dbReference type="NCBI Taxonomy" id="147558"/>
    <lineage>
        <taxon>Eukaryota</taxon>
        <taxon>Fungi</taxon>
        <taxon>Dikarya</taxon>
        <taxon>Ascomycota</taxon>
        <taxon>Pezizomycotina</taxon>
        <taxon>Dothideomycetes</taxon>
        <taxon>Pleosporomycetidae</taxon>
        <taxon>Pleosporales</taxon>
        <taxon>Massarineae</taxon>
        <taxon>Massarinaceae</taxon>
        <taxon>Byssothecium</taxon>
    </lineage>
</organism>
<dbReference type="Proteomes" id="UP000800035">
    <property type="component" value="Unassembled WGS sequence"/>
</dbReference>
<name>A0A6A5TNW8_9PLEO</name>
<feature type="region of interest" description="Disordered" evidence="1">
    <location>
        <begin position="268"/>
        <end position="326"/>
    </location>
</feature>
<gene>
    <name evidence="2" type="ORF">CC80DRAFT_509566</name>
</gene>
<evidence type="ECO:0008006" key="4">
    <source>
        <dbReference type="Google" id="ProtNLM"/>
    </source>
</evidence>
<dbReference type="InterPro" id="IPR036028">
    <property type="entry name" value="SH3-like_dom_sf"/>
</dbReference>
<keyword evidence="3" id="KW-1185">Reference proteome</keyword>
<evidence type="ECO:0000256" key="1">
    <source>
        <dbReference type="SAM" id="MobiDB-lite"/>
    </source>
</evidence>
<dbReference type="AlphaFoldDB" id="A0A6A5TNW8"/>
<dbReference type="EMBL" id="ML977024">
    <property type="protein sequence ID" value="KAF1950627.1"/>
    <property type="molecule type" value="Genomic_DNA"/>
</dbReference>
<dbReference type="SUPFAM" id="SSF50044">
    <property type="entry name" value="SH3-domain"/>
    <property type="match status" value="1"/>
</dbReference>
<feature type="compositionally biased region" description="Basic and acidic residues" evidence="1">
    <location>
        <begin position="314"/>
        <end position="323"/>
    </location>
</feature>
<accession>A0A6A5TNW8</accession>
<evidence type="ECO:0000313" key="3">
    <source>
        <dbReference type="Proteomes" id="UP000800035"/>
    </source>
</evidence>
<evidence type="ECO:0000313" key="2">
    <source>
        <dbReference type="EMBL" id="KAF1950627.1"/>
    </source>
</evidence>
<dbReference type="CDD" id="cd00174">
    <property type="entry name" value="SH3"/>
    <property type="match status" value="1"/>
</dbReference>
<dbReference type="OrthoDB" id="3797359at2759"/>
<protein>
    <recommendedName>
        <fullName evidence="4">SH3 domain-containing protein</fullName>
    </recommendedName>
</protein>
<sequence length="537" mass="59889">MAATVSPNAIHPSTVLSRLEPLGPDQYFIAFGPEGRQFCGTPNGYSATFLPSKVCEDILGGWVKKVVWASYGSEPDSYFICYEVRGGFPAHRSGAETPTSLDVFVSWATSSASSIHKPSALRVQLGEGRSWLAWTGALWASNLVPQPLLSTLCALSSFQHQDPKLGPQKHMKLGWRGTIQSGVLKNVAWHKNGTYYVMTDKQHWDFKSEAVLKGWEELWNDGEEPSMLAHVSFDAHSATGDTFAFIKTQQPGKEIEFVVRFGSESMVSRVEDVPDPSGPSEQVPDPSGPSEQTPDIKSSEPDGPTNTRFIGHSESTKPADDHLNASASVPLSKGKQQAVHVPKPSSGPQFFQWAFAKHNGRPHRHDTWELNLKKGEKLKVLKDMGKDWFVVLNGSKEKGWAHRTSLKFGETRPHADPREAYGRWAEDTEKMLRSGDMTSFPKLSDYMDACGRDACQQVKKEALGICAHDLHELLRGSGQYSLELLKTQRNNWHPDKFARFCRPEHRERLKVQAEALFVMFGVLMDWMMNPPADRRAG</sequence>